<evidence type="ECO:0000313" key="1">
    <source>
        <dbReference type="EMBL" id="OOE40526.1"/>
    </source>
</evidence>
<dbReference type="NCBIfam" id="NF047593">
    <property type="entry name" value="IS66_ISAeme5_TnpA"/>
    <property type="match status" value="1"/>
</dbReference>
<name>A0AB36JZ59_9GAMM</name>
<dbReference type="RefSeq" id="WP_077459646.1">
    <property type="nucleotide sequence ID" value="NZ_MUEN01000109.1"/>
</dbReference>
<protein>
    <submittedName>
        <fullName evidence="1">Transposase</fullName>
    </submittedName>
</protein>
<sequence>MKQAQKRAHWAAIIEQQKQSTVSIKQFCQDNAIPYQTFYYWSKRLREHQQAQTVQPVVVDASGHLPGASVVLVFANGIRAELPATLNAAQIKHWVDALQ</sequence>
<proteinExistence type="predicted"/>
<comment type="caution">
    <text evidence="1">The sequence shown here is derived from an EMBL/GenBank/DDBJ whole genome shotgun (WGS) entry which is preliminary data.</text>
</comment>
<dbReference type="EMBL" id="MUEO01000071">
    <property type="protein sequence ID" value="OOE40526.1"/>
    <property type="molecule type" value="Genomic_DNA"/>
</dbReference>
<accession>A0AB36JZ59</accession>
<organism evidence="1 2">
    <name type="scientific">Salinivibrio kushneri</name>
    <dbReference type="NCBI Taxonomy" id="1908198"/>
    <lineage>
        <taxon>Bacteria</taxon>
        <taxon>Pseudomonadati</taxon>
        <taxon>Pseudomonadota</taxon>
        <taxon>Gammaproteobacteria</taxon>
        <taxon>Vibrionales</taxon>
        <taxon>Vibrionaceae</taxon>
        <taxon>Salinivibrio</taxon>
    </lineage>
</organism>
<dbReference type="Proteomes" id="UP000188726">
    <property type="component" value="Unassembled WGS sequence"/>
</dbReference>
<reference evidence="1 2" key="1">
    <citation type="journal article" date="2017" name="Genome Announc.">
        <title>Draft Genome Sequences of Salinivibrio proteolyticus, Salinivibrio sharmensis, Salinivibrio siamensis, Salinivibrio costicola subsp. alcaliphilus, Salinivibrio costicola subsp. vallismortis, and 29 New Isolates Belonging to the Genus Salinivibrio.</title>
        <authorList>
            <person name="Lopez-Hermoso C."/>
            <person name="de la Haba R.R."/>
            <person name="Sanchez-Porro C."/>
            <person name="Bayliss S.C."/>
            <person name="Feil E.J."/>
            <person name="Ventosa A."/>
        </authorList>
    </citation>
    <scope>NUCLEOTIDE SEQUENCE [LARGE SCALE GENOMIC DNA]</scope>
    <source>
        <strain evidence="1 2">IC202</strain>
    </source>
</reference>
<gene>
    <name evidence="1" type="ORF">BZG09_16390</name>
</gene>
<dbReference type="AlphaFoldDB" id="A0AB36JZ59"/>
<evidence type="ECO:0000313" key="2">
    <source>
        <dbReference type="Proteomes" id="UP000188726"/>
    </source>
</evidence>